<dbReference type="RefSeq" id="WP_004916461.1">
    <property type="nucleotide sequence ID" value="NZ_CP031845.1"/>
</dbReference>
<keyword evidence="2" id="KW-0732">Signal</keyword>
<reference evidence="4" key="2">
    <citation type="submission" date="2023-01" db="EMBL/GenBank/DDBJ databases">
        <title>Genome-based studies on antimicrobial resistance profiles of Riemerella anatipestifer in China, 1994 to 2021.</title>
        <authorList>
            <person name="Yang Z."/>
            <person name="Zhu D."/>
        </authorList>
    </citation>
    <scope>NUCLEOTIDE SEQUENCE</scope>
    <source>
        <strain evidence="4">RCAD1218</strain>
    </source>
</reference>
<protein>
    <submittedName>
        <fullName evidence="4">GLPGLI family protein</fullName>
    </submittedName>
</protein>
<dbReference type="Proteomes" id="UP001284033">
    <property type="component" value="Unassembled WGS sequence"/>
</dbReference>
<feature type="chain" id="PRO_5014313549" evidence="2">
    <location>
        <begin position="19"/>
        <end position="261"/>
    </location>
</feature>
<evidence type="ECO:0000313" key="4">
    <source>
        <dbReference type="EMBL" id="MDY3511744.1"/>
    </source>
</evidence>
<evidence type="ECO:0000313" key="3">
    <source>
        <dbReference type="EMBL" id="AGS82538.1"/>
    </source>
</evidence>
<feature type="region of interest" description="Disordered" evidence="1">
    <location>
        <begin position="241"/>
        <end position="261"/>
    </location>
</feature>
<proteinExistence type="predicted"/>
<accession>S5WD17</accession>
<dbReference type="NCBIfam" id="TIGR01200">
    <property type="entry name" value="GLPGLI"/>
    <property type="match status" value="1"/>
</dbReference>
<dbReference type="AlphaFoldDB" id="S5WD17"/>
<reference evidence="3" key="1">
    <citation type="submission" date="2013-04" db="EMBL/GenBank/DDBJ databases">
        <title>Selection and application of protective antigens of Riemerella anatipestifer.</title>
        <authorList>
            <person name="Zhai Z."/>
            <person name="Zhang W."/>
        </authorList>
    </citation>
    <scope>NUCLEOTIDE SEQUENCE</scope>
    <source>
        <strain evidence="3">RAf153</strain>
    </source>
</reference>
<gene>
    <name evidence="4" type="ORF">PG303_00755</name>
</gene>
<feature type="signal peptide" evidence="2">
    <location>
        <begin position="1"/>
        <end position="18"/>
    </location>
</feature>
<dbReference type="EMBL" id="KC905110">
    <property type="protein sequence ID" value="AGS82538.1"/>
    <property type="molecule type" value="Genomic_DNA"/>
</dbReference>
<dbReference type="InterPro" id="IPR005901">
    <property type="entry name" value="GLPGLI"/>
</dbReference>
<name>S5WD17_RIEAN</name>
<dbReference type="EMBL" id="JAQZHK010000001">
    <property type="protein sequence ID" value="MDY3511744.1"/>
    <property type="molecule type" value="Genomic_DNA"/>
</dbReference>
<organism evidence="3">
    <name type="scientific">Riemerella anatipestifer</name>
    <name type="common">Moraxella anatipestifer</name>
    <dbReference type="NCBI Taxonomy" id="34085"/>
    <lineage>
        <taxon>Bacteria</taxon>
        <taxon>Pseudomonadati</taxon>
        <taxon>Bacteroidota</taxon>
        <taxon>Flavobacteriia</taxon>
        <taxon>Flavobacteriales</taxon>
        <taxon>Weeksellaceae</taxon>
        <taxon>Riemerella</taxon>
    </lineage>
</organism>
<evidence type="ECO:0000256" key="1">
    <source>
        <dbReference type="SAM" id="MobiDB-lite"/>
    </source>
</evidence>
<evidence type="ECO:0000256" key="2">
    <source>
        <dbReference type="SAM" id="SignalP"/>
    </source>
</evidence>
<sequence>MKRLLFYVLLFVSFGAFSQEKNAFKIFYKYHYLKDSADVYSQKSDTMVLETKPKCSVFYSHLRKVGDSIFNKDKENGIDQMTLLMNRYKYHLDKNAYRITKDFVKDTLIFYDEILAEAYQYTEKIPTIHWSIEDEKDYLLGYSVRKAKGRFAGRDYVAWFSEEIPVPDGPYKFNGLPGLILKIEDTKKQFLFEAVALQALNSFQVWEKAKPVNTSKKKYAELKERASKDLVQYINTSTEVKITPTSPHKRPQKPYNPIELE</sequence>
<dbReference type="PATRIC" id="fig|34085.5.peg.1603"/>
<dbReference type="Pfam" id="PF09697">
    <property type="entry name" value="Porph_ging"/>
    <property type="match status" value="1"/>
</dbReference>